<feature type="transmembrane region" description="Helical" evidence="1">
    <location>
        <begin position="5"/>
        <end position="25"/>
    </location>
</feature>
<organism evidence="3 4">
    <name type="scientific">Rhizobium phaseoli</name>
    <dbReference type="NCBI Taxonomy" id="396"/>
    <lineage>
        <taxon>Bacteria</taxon>
        <taxon>Pseudomonadati</taxon>
        <taxon>Pseudomonadota</taxon>
        <taxon>Alphaproteobacteria</taxon>
        <taxon>Hyphomicrobiales</taxon>
        <taxon>Rhizobiaceae</taxon>
        <taxon>Rhizobium/Agrobacterium group</taxon>
        <taxon>Rhizobium</taxon>
    </lineage>
</organism>
<feature type="transmembrane region" description="Helical" evidence="1">
    <location>
        <begin position="152"/>
        <end position="176"/>
    </location>
</feature>
<keyword evidence="1" id="KW-1133">Transmembrane helix</keyword>
<evidence type="ECO:0000256" key="1">
    <source>
        <dbReference type="SAM" id="Phobius"/>
    </source>
</evidence>
<dbReference type="AlphaFoldDB" id="A0A7K3ULX5"/>
<feature type="transmembrane region" description="Helical" evidence="1">
    <location>
        <begin position="111"/>
        <end position="131"/>
    </location>
</feature>
<dbReference type="Proteomes" id="UP000471753">
    <property type="component" value="Unassembled WGS sequence"/>
</dbReference>
<feature type="transmembrane region" description="Helical" evidence="1">
    <location>
        <begin position="72"/>
        <end position="91"/>
    </location>
</feature>
<proteinExistence type="predicted"/>
<protein>
    <submittedName>
        <fullName evidence="3">DUF4405 domain-containing protein</fullName>
    </submittedName>
</protein>
<comment type="caution">
    <text evidence="3">The sequence shown here is derived from an EMBL/GenBank/DDBJ whole genome shotgun (WGS) entry which is preliminary data.</text>
</comment>
<accession>A0A7K3ULX5</accession>
<dbReference type="Pfam" id="PF14358">
    <property type="entry name" value="DUF4405"/>
    <property type="match status" value="1"/>
</dbReference>
<feature type="domain" description="Flavinylation-associated cytochrome" evidence="2">
    <location>
        <begin position="73"/>
        <end position="130"/>
    </location>
</feature>
<gene>
    <name evidence="3" type="ORF">GR197_28910</name>
</gene>
<keyword evidence="1" id="KW-0472">Membrane</keyword>
<keyword evidence="1" id="KW-0812">Transmembrane</keyword>
<dbReference type="EMBL" id="WUFT01000028">
    <property type="protein sequence ID" value="NEJ74501.1"/>
    <property type="molecule type" value="Genomic_DNA"/>
</dbReference>
<evidence type="ECO:0000313" key="3">
    <source>
        <dbReference type="EMBL" id="NEJ74501.1"/>
    </source>
</evidence>
<evidence type="ECO:0000313" key="4">
    <source>
        <dbReference type="Proteomes" id="UP000471753"/>
    </source>
</evidence>
<feature type="transmembrane region" description="Helical" evidence="1">
    <location>
        <begin position="196"/>
        <end position="215"/>
    </location>
</feature>
<name>A0A7K3ULX5_9HYPH</name>
<feature type="transmembrane region" description="Helical" evidence="1">
    <location>
        <begin position="31"/>
        <end position="51"/>
    </location>
</feature>
<reference evidence="3 4" key="1">
    <citation type="submission" date="2019-12" db="EMBL/GenBank/DDBJ databases">
        <title>Rhizobium genotypes associated with high levels of biological nitrogen fixation by grain legumes in a temperate-maritime cropping system.</title>
        <authorList>
            <person name="Maluk M."/>
            <person name="Francesc Ferrando Molina F."/>
            <person name="Lopez Del Egido L."/>
            <person name="Lafos M."/>
            <person name="Langarica-Fuentes A."/>
            <person name="Gebre Yohannes G."/>
            <person name="Young M.W."/>
            <person name="Martin P."/>
            <person name="Gantlett R."/>
            <person name="Kenicer G."/>
            <person name="Hawes C."/>
            <person name="Begg G.S."/>
            <person name="Quilliam R.S."/>
            <person name="Squire G.R."/>
            <person name="Poole P.S."/>
            <person name="Young P.W."/>
            <person name="Iannetta P.M."/>
            <person name="James E.K."/>
        </authorList>
    </citation>
    <scope>NUCLEOTIDE SEQUENCE [LARGE SCALE GENOMIC DNA]</scope>
    <source>
        <strain evidence="3 4">JHI366</strain>
    </source>
</reference>
<sequence length="232" mass="26287">MTPLFLFRLILDLLAVSLLLAAFAYNWFGNAAHEIIGTAMFVLLISHNVFNRRWYGVVTKGWREPRSIFSKTITLCLLVMMVGLIITSVIISQTVFDFLSLRSSFIARQIHALIAYLVLLIAALHVGLQWSMIMRAVRQALQVEKNTRIQTVAMRGMAFLIAIYGIHSLFVIDIGPKLRMETAFSFRDFEAARAEFILRHAAIISLCAIISHYSLKLLGLYRRDRGAPGITR</sequence>
<evidence type="ECO:0000259" key="2">
    <source>
        <dbReference type="Pfam" id="PF14358"/>
    </source>
</evidence>
<dbReference type="InterPro" id="IPR025517">
    <property type="entry name" value="DUF4405"/>
</dbReference>